<organism evidence="10">
    <name type="scientific">Arion vulgaris</name>
    <dbReference type="NCBI Taxonomy" id="1028688"/>
    <lineage>
        <taxon>Eukaryota</taxon>
        <taxon>Metazoa</taxon>
        <taxon>Spiralia</taxon>
        <taxon>Lophotrochozoa</taxon>
        <taxon>Mollusca</taxon>
        <taxon>Gastropoda</taxon>
        <taxon>Heterobranchia</taxon>
        <taxon>Euthyneura</taxon>
        <taxon>Panpulmonata</taxon>
        <taxon>Eupulmonata</taxon>
        <taxon>Stylommatophora</taxon>
        <taxon>Helicina</taxon>
        <taxon>Arionoidea</taxon>
        <taxon>Arionidae</taxon>
        <taxon>Arion</taxon>
    </lineage>
</organism>
<comment type="subcellular location">
    <subcellularLocation>
        <location evidence="2">Cytoplasm</location>
    </subcellularLocation>
</comment>
<keyword evidence="4" id="KW-0963">Cytoplasm</keyword>
<evidence type="ECO:0000256" key="7">
    <source>
        <dbReference type="ARBA" id="ARBA00022917"/>
    </source>
</evidence>
<dbReference type="InterPro" id="IPR009000">
    <property type="entry name" value="Transl_B-barrel_sf"/>
</dbReference>
<keyword evidence="7" id="KW-0648">Protein biosynthesis</keyword>
<evidence type="ECO:0000256" key="2">
    <source>
        <dbReference type="ARBA" id="ARBA00004496"/>
    </source>
</evidence>
<dbReference type="SMART" id="SM00863">
    <property type="entry name" value="tRNA_SAD"/>
    <property type="match status" value="1"/>
</dbReference>
<reference evidence="10" key="1">
    <citation type="submission" date="2014-12" db="EMBL/GenBank/DDBJ databases">
        <title>Insight into the proteome of Arion vulgaris.</title>
        <authorList>
            <person name="Aradska J."/>
            <person name="Bulat T."/>
            <person name="Smidak R."/>
            <person name="Sarate P."/>
            <person name="Gangsoo J."/>
            <person name="Sialana F."/>
            <person name="Bilban M."/>
            <person name="Lubec G."/>
        </authorList>
    </citation>
    <scope>NUCLEOTIDE SEQUENCE</scope>
    <source>
        <tissue evidence="10">Skin</tissue>
    </source>
</reference>
<evidence type="ECO:0000256" key="3">
    <source>
        <dbReference type="ARBA" id="ARBA00008429"/>
    </source>
</evidence>
<dbReference type="InterPro" id="IPR051335">
    <property type="entry name" value="Alanyl-tRNA_Editing_Enzymes"/>
</dbReference>
<protein>
    <recommendedName>
        <fullName evidence="9">Threonyl/alanyl tRNA synthetase SAD domain-containing protein</fullName>
    </recommendedName>
</protein>
<feature type="domain" description="Threonyl/alanyl tRNA synthetase SAD" evidence="9">
    <location>
        <begin position="196"/>
        <end position="241"/>
    </location>
</feature>
<dbReference type="Gene3D" id="3.30.980.10">
    <property type="entry name" value="Threonyl-trna Synthetase, Chain A, domain 2"/>
    <property type="match status" value="1"/>
</dbReference>
<dbReference type="GO" id="GO:0043039">
    <property type="term" value="P:tRNA aminoacylation"/>
    <property type="evidence" value="ECO:0007669"/>
    <property type="project" value="InterPro"/>
</dbReference>
<dbReference type="InterPro" id="IPR018163">
    <property type="entry name" value="Thr/Ala-tRNA-synth_IIc_edit"/>
</dbReference>
<accession>A0A0B7API4</accession>
<sequence>MTLMCQQNSYMQEFETKVKSCIPKSTALVENGKKRTVQGFDIILEDTILFPEGGGQPDDRGTLNGISVLRITRTGRDAVHFVESEIPDNTVVALKLDWERRFDHMQQHTAQHLITAVTDHKFSYKTTSWNIGTDIVTVELDTPTITDEQLQDIEISANESIRNNVPVVLTVFADKSDPELLKFRRLGLPADHEGPVRVMTIEGIDSTLCCGTHISNLSQIQAIKVLGAEKGKKNKMNLLFLAGSRLLKYVGQSFNREKTLTGILKGPAENHSELADKAVKTLKGLQKSCNTQIKEIATLETTMFKQTLPRDIVFVKHRKEGDNDYISVLLAELEKENIPKLVTVGEDKEGGMFVLAGSDEMLKAIGKQICDLFEGKGAQSKGVFRGKATQLTNRSKAELLLRQYVQNHTKTDKED</sequence>
<evidence type="ECO:0000259" key="9">
    <source>
        <dbReference type="SMART" id="SM00863"/>
    </source>
</evidence>
<dbReference type="GO" id="GO:0046872">
    <property type="term" value="F:metal ion binding"/>
    <property type="evidence" value="ECO:0007669"/>
    <property type="project" value="UniProtKB-KW"/>
</dbReference>
<dbReference type="GO" id="GO:0004812">
    <property type="term" value="F:aminoacyl-tRNA ligase activity"/>
    <property type="evidence" value="ECO:0007669"/>
    <property type="project" value="InterPro"/>
</dbReference>
<evidence type="ECO:0000256" key="1">
    <source>
        <dbReference type="ARBA" id="ARBA00001947"/>
    </source>
</evidence>
<dbReference type="AlphaFoldDB" id="A0A0B7API4"/>
<dbReference type="GO" id="GO:0006412">
    <property type="term" value="P:translation"/>
    <property type="evidence" value="ECO:0007669"/>
    <property type="project" value="UniProtKB-KW"/>
</dbReference>
<keyword evidence="5" id="KW-0479">Metal-binding</keyword>
<evidence type="ECO:0000256" key="8">
    <source>
        <dbReference type="ARBA" id="ARBA00053555"/>
    </source>
</evidence>
<dbReference type="Gene3D" id="2.40.30.130">
    <property type="match status" value="1"/>
</dbReference>
<comment type="similarity">
    <text evidence="3">Belongs to the class-II aminoacyl-tRNA synthetase family. Alax-L subfamily.</text>
</comment>
<dbReference type="PANTHER" id="PTHR43462:SF1">
    <property type="entry name" value="ALANYL-TRNA EDITING PROTEIN AARSD1"/>
    <property type="match status" value="1"/>
</dbReference>
<gene>
    <name evidence="10" type="primary">ORF128172</name>
</gene>
<dbReference type="GO" id="GO:0005524">
    <property type="term" value="F:ATP binding"/>
    <property type="evidence" value="ECO:0007669"/>
    <property type="project" value="InterPro"/>
</dbReference>
<keyword evidence="6" id="KW-0862">Zinc</keyword>
<evidence type="ECO:0000256" key="5">
    <source>
        <dbReference type="ARBA" id="ARBA00022723"/>
    </source>
</evidence>
<proteinExistence type="inferred from homology"/>
<evidence type="ECO:0000256" key="4">
    <source>
        <dbReference type="ARBA" id="ARBA00022490"/>
    </source>
</evidence>
<dbReference type="FunFam" id="3.30.980.10:FF:000007">
    <property type="entry name" value="alanyl-tRNA editing protein Aarsd1"/>
    <property type="match status" value="1"/>
</dbReference>
<evidence type="ECO:0000313" key="10">
    <source>
        <dbReference type="EMBL" id="CEK81830.1"/>
    </source>
</evidence>
<name>A0A0B7API4_9EUPU</name>
<dbReference type="InterPro" id="IPR012947">
    <property type="entry name" value="tRNA_SAD"/>
</dbReference>
<dbReference type="FunFam" id="2.40.30.130:FF:000003">
    <property type="entry name" value="alanyl-tRNA editing protein Aarsd1"/>
    <property type="match status" value="1"/>
</dbReference>
<dbReference type="GO" id="GO:0002196">
    <property type="term" value="F:Ser-tRNA(Ala) deacylase activity"/>
    <property type="evidence" value="ECO:0007669"/>
    <property type="project" value="TreeGrafter"/>
</dbReference>
<dbReference type="GO" id="GO:0005737">
    <property type="term" value="C:cytoplasm"/>
    <property type="evidence" value="ECO:0007669"/>
    <property type="project" value="UniProtKB-SubCell"/>
</dbReference>
<comment type="cofactor">
    <cofactor evidence="1">
        <name>Zn(2+)</name>
        <dbReference type="ChEBI" id="CHEBI:29105"/>
    </cofactor>
</comment>
<evidence type="ECO:0000256" key="6">
    <source>
        <dbReference type="ARBA" id="ARBA00022833"/>
    </source>
</evidence>
<dbReference type="SUPFAM" id="SSF55186">
    <property type="entry name" value="ThrRS/AlaRS common domain"/>
    <property type="match status" value="1"/>
</dbReference>
<dbReference type="SUPFAM" id="SSF50447">
    <property type="entry name" value="Translation proteins"/>
    <property type="match status" value="1"/>
</dbReference>
<dbReference type="Pfam" id="PF07973">
    <property type="entry name" value="tRNA_SAD"/>
    <property type="match status" value="1"/>
</dbReference>
<comment type="function">
    <text evidence="8">Functions in trans to edit the amino acid moiety from incorrectly charged tRNA(Ala).</text>
</comment>
<dbReference type="PANTHER" id="PTHR43462">
    <property type="entry name" value="ALANYL-TRNA EDITING PROTEIN"/>
    <property type="match status" value="1"/>
</dbReference>
<dbReference type="EMBL" id="HACG01034965">
    <property type="protein sequence ID" value="CEK81830.1"/>
    <property type="molecule type" value="Transcribed_RNA"/>
</dbReference>